<accession>A0ABP9L1S5</accession>
<proteinExistence type="predicted"/>
<evidence type="ECO:0000313" key="3">
    <source>
        <dbReference type="Proteomes" id="UP001500603"/>
    </source>
</evidence>
<protein>
    <submittedName>
        <fullName evidence="2">Uncharacterized protein</fullName>
    </submittedName>
</protein>
<evidence type="ECO:0000313" key="2">
    <source>
        <dbReference type="EMBL" id="GAA5069458.1"/>
    </source>
</evidence>
<sequence length="66" mass="7046">MSSAGVGGSSTLLRPQQPAAPEILDVGIPNNREVDDKRLGASVEPAEVELLTEADFDKNPWSLSLR</sequence>
<dbReference type="Proteomes" id="UP001500603">
    <property type="component" value="Unassembled WGS sequence"/>
</dbReference>
<keyword evidence="3" id="KW-1185">Reference proteome</keyword>
<evidence type="ECO:0000256" key="1">
    <source>
        <dbReference type="SAM" id="MobiDB-lite"/>
    </source>
</evidence>
<organism evidence="2 3">
    <name type="scientific">Nocardia callitridis</name>
    <dbReference type="NCBI Taxonomy" id="648753"/>
    <lineage>
        <taxon>Bacteria</taxon>
        <taxon>Bacillati</taxon>
        <taxon>Actinomycetota</taxon>
        <taxon>Actinomycetes</taxon>
        <taxon>Mycobacteriales</taxon>
        <taxon>Nocardiaceae</taxon>
        <taxon>Nocardia</taxon>
    </lineage>
</organism>
<comment type="caution">
    <text evidence="2">The sequence shown here is derived from an EMBL/GenBank/DDBJ whole genome shotgun (WGS) entry which is preliminary data.</text>
</comment>
<reference evidence="3" key="1">
    <citation type="journal article" date="2019" name="Int. J. Syst. Evol. Microbiol.">
        <title>The Global Catalogue of Microorganisms (GCM) 10K type strain sequencing project: providing services to taxonomists for standard genome sequencing and annotation.</title>
        <authorList>
            <consortium name="The Broad Institute Genomics Platform"/>
            <consortium name="The Broad Institute Genome Sequencing Center for Infectious Disease"/>
            <person name="Wu L."/>
            <person name="Ma J."/>
        </authorList>
    </citation>
    <scope>NUCLEOTIDE SEQUENCE [LARGE SCALE GENOMIC DNA]</scope>
    <source>
        <strain evidence="3">JCM 18298</strain>
    </source>
</reference>
<name>A0ABP9L1S5_9NOCA</name>
<gene>
    <name evidence="2" type="ORF">GCM10023318_60810</name>
</gene>
<feature type="region of interest" description="Disordered" evidence="1">
    <location>
        <begin position="1"/>
        <end position="31"/>
    </location>
</feature>
<dbReference type="RefSeq" id="WP_345499960.1">
    <property type="nucleotide sequence ID" value="NZ_BAABJM010000010.1"/>
</dbReference>
<dbReference type="EMBL" id="BAABJM010000010">
    <property type="protein sequence ID" value="GAA5069458.1"/>
    <property type="molecule type" value="Genomic_DNA"/>
</dbReference>